<evidence type="ECO:0000259" key="3">
    <source>
        <dbReference type="Pfam" id="PF00460"/>
    </source>
</evidence>
<feature type="domain" description="Flagellar basal-body/hook protein C-terminal" evidence="4">
    <location>
        <begin position="197"/>
        <end position="241"/>
    </location>
</feature>
<dbReference type="PANTHER" id="PTHR30435:SF19">
    <property type="entry name" value="FLAGELLAR BASAL-BODY ROD PROTEIN FLGG"/>
    <property type="match status" value="1"/>
</dbReference>
<feature type="domain" description="Flagellar basal body rod protein N-terminal" evidence="3">
    <location>
        <begin position="5"/>
        <end position="35"/>
    </location>
</feature>
<dbReference type="NCBIfam" id="TIGR02490">
    <property type="entry name" value="flgF"/>
    <property type="match status" value="1"/>
</dbReference>
<dbReference type="RefSeq" id="WP_127017202.1">
    <property type="nucleotide sequence ID" value="NZ_CP016379.1"/>
</dbReference>
<dbReference type="Pfam" id="PF22692">
    <property type="entry name" value="LlgE_F_G_D1"/>
    <property type="match status" value="1"/>
</dbReference>
<protein>
    <submittedName>
        <fullName evidence="6">Flagellar basal-body rod protein FlgF</fullName>
    </submittedName>
</protein>
<gene>
    <name evidence="6" type="ORF">BBF96_10905</name>
</gene>
<sequence length="248" mass="27181">MLNGLYTVARGMIAFKRENDVLANNLANVNTTGFKSEQVVYQSFPEILMSRLDESGEHFIGSKGTGSKVVETFTNFQQGHLQKTDNPLDLAIEGPGFFVVQTPWGIAYTRSGHFTLNQFGQLVTEDGYPVLGENGPIETFGKPIAVGEDGIIEIDGVQSDRIRLVDFADLQQLEKVGKNLYRAGGGIRETRAEGLVRQGYLEGSNVNVILGMTQLITATRLYEVSQKMIQSQDETLSKAVNDVGRTNG</sequence>
<accession>A0A3Q9HRQ5</accession>
<dbReference type="Proteomes" id="UP000267250">
    <property type="component" value="Chromosome"/>
</dbReference>
<dbReference type="KEGG" id="aft:BBF96_10905"/>
<evidence type="ECO:0000259" key="5">
    <source>
        <dbReference type="Pfam" id="PF22692"/>
    </source>
</evidence>
<organism evidence="6 7">
    <name type="scientific">Anoxybacter fermentans</name>
    <dbReference type="NCBI Taxonomy" id="1323375"/>
    <lineage>
        <taxon>Bacteria</taxon>
        <taxon>Bacillati</taxon>
        <taxon>Bacillota</taxon>
        <taxon>Clostridia</taxon>
        <taxon>Halanaerobiales</taxon>
        <taxon>Anoxybacter</taxon>
    </lineage>
</organism>
<evidence type="ECO:0000256" key="1">
    <source>
        <dbReference type="ARBA" id="ARBA00009677"/>
    </source>
</evidence>
<dbReference type="InterPro" id="IPR037925">
    <property type="entry name" value="FlgE/F/G-like"/>
</dbReference>
<dbReference type="EMBL" id="CP016379">
    <property type="protein sequence ID" value="AZR73851.1"/>
    <property type="molecule type" value="Genomic_DNA"/>
</dbReference>
<keyword evidence="6" id="KW-0282">Flagellum</keyword>
<dbReference type="OrthoDB" id="9800375at2"/>
<dbReference type="InterPro" id="IPR020013">
    <property type="entry name" value="Flagellar_FlgE/F/G"/>
</dbReference>
<dbReference type="Pfam" id="PF00460">
    <property type="entry name" value="Flg_bb_rod"/>
    <property type="match status" value="1"/>
</dbReference>
<dbReference type="InterPro" id="IPR012836">
    <property type="entry name" value="FlgF"/>
</dbReference>
<keyword evidence="7" id="KW-1185">Reference proteome</keyword>
<dbReference type="InterPro" id="IPR053967">
    <property type="entry name" value="LlgE_F_G-like_D1"/>
</dbReference>
<comment type="similarity">
    <text evidence="1 2">Belongs to the flagella basal body rod proteins family.</text>
</comment>
<dbReference type="NCBIfam" id="TIGR03506">
    <property type="entry name" value="FlgEFG_subfam"/>
    <property type="match status" value="1"/>
</dbReference>
<dbReference type="Pfam" id="PF06429">
    <property type="entry name" value="Flg_bbr_C"/>
    <property type="match status" value="1"/>
</dbReference>
<evidence type="ECO:0000313" key="6">
    <source>
        <dbReference type="EMBL" id="AZR73851.1"/>
    </source>
</evidence>
<evidence type="ECO:0000256" key="2">
    <source>
        <dbReference type="RuleBase" id="RU362116"/>
    </source>
</evidence>
<dbReference type="GO" id="GO:0071978">
    <property type="term" value="P:bacterial-type flagellum-dependent swarming motility"/>
    <property type="evidence" value="ECO:0007669"/>
    <property type="project" value="TreeGrafter"/>
</dbReference>
<dbReference type="PANTHER" id="PTHR30435">
    <property type="entry name" value="FLAGELLAR PROTEIN"/>
    <property type="match status" value="1"/>
</dbReference>
<evidence type="ECO:0000313" key="7">
    <source>
        <dbReference type="Proteomes" id="UP000267250"/>
    </source>
</evidence>
<keyword evidence="2" id="KW-0975">Bacterial flagellum</keyword>
<evidence type="ECO:0000259" key="4">
    <source>
        <dbReference type="Pfam" id="PF06429"/>
    </source>
</evidence>
<dbReference type="SUPFAM" id="SSF117143">
    <property type="entry name" value="Flagellar hook protein flgE"/>
    <property type="match status" value="1"/>
</dbReference>
<reference evidence="6 7" key="1">
    <citation type="submission" date="2016-07" db="EMBL/GenBank/DDBJ databases">
        <title>Genome and transcriptome analysis of iron-reducing fermentative bacteria Anoxybacter fermentans.</title>
        <authorList>
            <person name="Zeng X."/>
            <person name="Shao Z."/>
        </authorList>
    </citation>
    <scope>NUCLEOTIDE SEQUENCE [LARGE SCALE GENOMIC DNA]</scope>
    <source>
        <strain evidence="6 7">DY22613</strain>
    </source>
</reference>
<dbReference type="InterPro" id="IPR019776">
    <property type="entry name" value="Flagellar_basal_body_rod_CS"/>
</dbReference>
<dbReference type="InterPro" id="IPR001444">
    <property type="entry name" value="Flag_bb_rod_N"/>
</dbReference>
<name>A0A3Q9HRQ5_9FIRM</name>
<feature type="domain" description="Flagellar hook protein FlgE/F/G-like D1" evidence="5">
    <location>
        <begin position="91"/>
        <end position="153"/>
    </location>
</feature>
<dbReference type="InterPro" id="IPR010930">
    <property type="entry name" value="Flg_bb/hook_C_dom"/>
</dbReference>
<dbReference type="AlphaFoldDB" id="A0A3Q9HRQ5"/>
<dbReference type="PROSITE" id="PS00588">
    <property type="entry name" value="FLAGELLA_BB_ROD"/>
    <property type="match status" value="1"/>
</dbReference>
<dbReference type="GO" id="GO:0030694">
    <property type="term" value="C:bacterial-type flagellum basal body, rod"/>
    <property type="evidence" value="ECO:0007669"/>
    <property type="project" value="InterPro"/>
</dbReference>
<keyword evidence="6" id="KW-0966">Cell projection</keyword>
<proteinExistence type="inferred from homology"/>
<comment type="subcellular location">
    <subcellularLocation>
        <location evidence="2">Bacterial flagellum basal body</location>
    </subcellularLocation>
</comment>
<keyword evidence="6" id="KW-0969">Cilium</keyword>